<gene>
    <name evidence="9" type="primary">fccA</name>
    <name evidence="9" type="ORF">THIOM_000624</name>
</gene>
<evidence type="ECO:0000256" key="1">
    <source>
        <dbReference type="ARBA" id="ARBA00022448"/>
    </source>
</evidence>
<evidence type="ECO:0000256" key="4">
    <source>
        <dbReference type="ARBA" id="ARBA00022982"/>
    </source>
</evidence>
<evidence type="ECO:0000256" key="6">
    <source>
        <dbReference type="PROSITE-ProRule" id="PRU00433"/>
    </source>
</evidence>
<dbReference type="Gene3D" id="1.10.760.10">
    <property type="entry name" value="Cytochrome c-like domain"/>
    <property type="match status" value="2"/>
</dbReference>
<dbReference type="InterPro" id="IPR036909">
    <property type="entry name" value="Cyt_c-like_dom_sf"/>
</dbReference>
<keyword evidence="7" id="KW-0812">Transmembrane</keyword>
<dbReference type="PROSITE" id="PS51007">
    <property type="entry name" value="CYTC"/>
    <property type="match status" value="1"/>
</dbReference>
<evidence type="ECO:0000313" key="9">
    <source>
        <dbReference type="EMBL" id="OAD23541.1"/>
    </source>
</evidence>
<evidence type="ECO:0000256" key="5">
    <source>
        <dbReference type="ARBA" id="ARBA00023004"/>
    </source>
</evidence>
<dbReference type="Proteomes" id="UP000076962">
    <property type="component" value="Unassembled WGS sequence"/>
</dbReference>
<organism evidence="9 10">
    <name type="scientific">Candidatus Thiomargarita nelsonii</name>
    <dbReference type="NCBI Taxonomy" id="1003181"/>
    <lineage>
        <taxon>Bacteria</taxon>
        <taxon>Pseudomonadati</taxon>
        <taxon>Pseudomonadota</taxon>
        <taxon>Gammaproteobacteria</taxon>
        <taxon>Thiotrichales</taxon>
        <taxon>Thiotrichaceae</taxon>
        <taxon>Thiomargarita</taxon>
    </lineage>
</organism>
<keyword evidence="10" id="KW-1185">Reference proteome</keyword>
<dbReference type="PANTHER" id="PTHR33751:SF9">
    <property type="entry name" value="CYTOCHROME C4"/>
    <property type="match status" value="1"/>
</dbReference>
<sequence length="218" mass="25010">MSPQFYQTELRLYYVSYKEKEMRSRIVRYVFLAVTGLIFSLPVGATDVNTAMLVNTCVGCHGPNGSSVGPATPSIAGMSKYAFIKAMQEGKSNQRPTTIMGRIARGYTDEQIEIMADFFSQQEFVRYPQQFDAKKVKHGAHLHNEYCESCHRYEGRKDEHDSGILAGQWMPYLKISLSEFMTTDRPSPTKMKKRMEYMVHFHGEESLEDLVHFYGSQQ</sequence>
<keyword evidence="3 6" id="KW-0479">Metal-binding</keyword>
<dbReference type="InterPro" id="IPR050597">
    <property type="entry name" value="Cytochrome_c_Oxidase_Subunit"/>
</dbReference>
<keyword evidence="1" id="KW-0813">Transport</keyword>
<feature type="transmembrane region" description="Helical" evidence="7">
    <location>
        <begin position="26"/>
        <end position="45"/>
    </location>
</feature>
<evidence type="ECO:0000313" key="10">
    <source>
        <dbReference type="Proteomes" id="UP000076962"/>
    </source>
</evidence>
<keyword evidence="2 6" id="KW-0349">Heme</keyword>
<dbReference type="GO" id="GO:0020037">
    <property type="term" value="F:heme binding"/>
    <property type="evidence" value="ECO:0007669"/>
    <property type="project" value="InterPro"/>
</dbReference>
<keyword evidence="7" id="KW-1133">Transmembrane helix</keyword>
<dbReference type="AlphaFoldDB" id="A0A176S615"/>
<keyword evidence="4" id="KW-0249">Electron transport</keyword>
<dbReference type="SUPFAM" id="SSF46626">
    <property type="entry name" value="Cytochrome c"/>
    <property type="match status" value="2"/>
</dbReference>
<dbReference type="GO" id="GO:0009055">
    <property type="term" value="F:electron transfer activity"/>
    <property type="evidence" value="ECO:0007669"/>
    <property type="project" value="InterPro"/>
</dbReference>
<keyword evidence="5 6" id="KW-0408">Iron</keyword>
<evidence type="ECO:0000256" key="7">
    <source>
        <dbReference type="SAM" id="Phobius"/>
    </source>
</evidence>
<dbReference type="PANTHER" id="PTHR33751">
    <property type="entry name" value="CBB3-TYPE CYTOCHROME C OXIDASE SUBUNIT FIXP"/>
    <property type="match status" value="1"/>
</dbReference>
<dbReference type="EMBL" id="LUTY01000305">
    <property type="protein sequence ID" value="OAD23541.1"/>
    <property type="molecule type" value="Genomic_DNA"/>
</dbReference>
<evidence type="ECO:0000256" key="2">
    <source>
        <dbReference type="ARBA" id="ARBA00022617"/>
    </source>
</evidence>
<proteinExistence type="predicted"/>
<dbReference type="GO" id="GO:0046872">
    <property type="term" value="F:metal ion binding"/>
    <property type="evidence" value="ECO:0007669"/>
    <property type="project" value="UniProtKB-KW"/>
</dbReference>
<dbReference type="Pfam" id="PF00034">
    <property type="entry name" value="Cytochrom_C"/>
    <property type="match status" value="1"/>
</dbReference>
<evidence type="ECO:0000256" key="3">
    <source>
        <dbReference type="ARBA" id="ARBA00022723"/>
    </source>
</evidence>
<keyword evidence="7" id="KW-0472">Membrane</keyword>
<evidence type="ECO:0000259" key="8">
    <source>
        <dbReference type="PROSITE" id="PS51007"/>
    </source>
</evidence>
<feature type="domain" description="Cytochrome c" evidence="8">
    <location>
        <begin position="44"/>
        <end position="123"/>
    </location>
</feature>
<comment type="caution">
    <text evidence="9">The sequence shown here is derived from an EMBL/GenBank/DDBJ whole genome shotgun (WGS) entry which is preliminary data.</text>
</comment>
<reference evidence="9 10" key="1">
    <citation type="submission" date="2016-05" db="EMBL/GenBank/DDBJ databases">
        <title>Single-cell genome of chain-forming Candidatus Thiomargarita nelsonii and comparison to other large sulfur-oxidizing bacteria.</title>
        <authorList>
            <person name="Winkel M."/>
            <person name="Salman V."/>
            <person name="Woyke T."/>
            <person name="Schulz-Vogt H."/>
            <person name="Richter M."/>
            <person name="Flood B."/>
            <person name="Bailey J."/>
            <person name="Amann R."/>
            <person name="Mussmann M."/>
        </authorList>
    </citation>
    <scope>NUCLEOTIDE SEQUENCE [LARGE SCALE GENOMIC DNA]</scope>
    <source>
        <strain evidence="9 10">THI036</strain>
    </source>
</reference>
<protein>
    <submittedName>
        <fullName evidence="9">Flavocytochrome c sulfide dehydrogenase, cytochrome c subunit</fullName>
    </submittedName>
</protein>
<name>A0A176S615_9GAMM</name>
<dbReference type="InterPro" id="IPR009056">
    <property type="entry name" value="Cyt_c-like_dom"/>
</dbReference>
<accession>A0A176S615</accession>